<name>A0A418SJI7_9RHOB</name>
<gene>
    <name evidence="1" type="ORF">PSAL_031740</name>
</gene>
<dbReference type="EMBL" id="CP060436">
    <property type="protein sequence ID" value="QPM91912.1"/>
    <property type="molecule type" value="Genomic_DNA"/>
</dbReference>
<dbReference type="OrthoDB" id="7308154at2"/>
<dbReference type="RefSeq" id="WP_147407606.1">
    <property type="nucleotide sequence ID" value="NZ_CP060436.1"/>
</dbReference>
<dbReference type="KEGG" id="palw:PSAL_031740"/>
<sequence>MQRSPPGAETGEDENSSKMKQGLQLFLDGLSGGMGQTFDGMGQMAEDAAPALRDLFARLGPAWQEVLDQVKDFSDYEAPQILPNGDILIRRKEEAPEYVPAVPGENEDGSVDL</sequence>
<organism evidence="1 2">
    <name type="scientific">Pseudooceanicola algae</name>
    <dbReference type="NCBI Taxonomy" id="1537215"/>
    <lineage>
        <taxon>Bacteria</taxon>
        <taxon>Pseudomonadati</taxon>
        <taxon>Pseudomonadota</taxon>
        <taxon>Alphaproteobacteria</taxon>
        <taxon>Rhodobacterales</taxon>
        <taxon>Paracoccaceae</taxon>
        <taxon>Pseudooceanicola</taxon>
    </lineage>
</organism>
<reference evidence="1 2" key="1">
    <citation type="submission" date="2020-08" db="EMBL/GenBank/DDBJ databases">
        <title>Genome sequence of Rhodobacteraceae bacterium Lw-13e.</title>
        <authorList>
            <person name="Poehlein A."/>
            <person name="Wolter L."/>
            <person name="Daniel R."/>
            <person name="Brinkhoff T."/>
        </authorList>
    </citation>
    <scope>NUCLEOTIDE SEQUENCE [LARGE SCALE GENOMIC DNA]</scope>
    <source>
        <strain evidence="1 2">Lw-13e</strain>
    </source>
</reference>
<evidence type="ECO:0000313" key="1">
    <source>
        <dbReference type="EMBL" id="QPM91912.1"/>
    </source>
</evidence>
<dbReference type="Proteomes" id="UP000283786">
    <property type="component" value="Chromosome"/>
</dbReference>
<dbReference type="AlphaFoldDB" id="A0A418SJI7"/>
<proteinExistence type="predicted"/>
<accession>A0A418SJI7</accession>
<keyword evidence="2" id="KW-1185">Reference proteome</keyword>
<protein>
    <submittedName>
        <fullName evidence="1">Uncharacterized protein</fullName>
    </submittedName>
</protein>
<evidence type="ECO:0000313" key="2">
    <source>
        <dbReference type="Proteomes" id="UP000283786"/>
    </source>
</evidence>